<evidence type="ECO:0000313" key="2">
    <source>
        <dbReference type="EMBL" id="ORW71650.1"/>
    </source>
</evidence>
<dbReference type="AlphaFoldDB" id="A0AAJ3NR53"/>
<feature type="compositionally biased region" description="Basic and acidic residues" evidence="1">
    <location>
        <begin position="50"/>
        <end position="61"/>
    </location>
</feature>
<gene>
    <name evidence="2" type="ORF">AWC23_12790</name>
</gene>
<feature type="region of interest" description="Disordered" evidence="1">
    <location>
        <begin position="36"/>
        <end position="69"/>
    </location>
</feature>
<evidence type="ECO:0000256" key="1">
    <source>
        <dbReference type="SAM" id="MobiDB-lite"/>
    </source>
</evidence>
<protein>
    <submittedName>
        <fullName evidence="2">Uncharacterized protein</fullName>
    </submittedName>
</protein>
<dbReference type="Proteomes" id="UP000193387">
    <property type="component" value="Unassembled WGS sequence"/>
</dbReference>
<accession>A0AAJ3NR53</accession>
<proteinExistence type="predicted"/>
<name>A0AAJ3NR53_9MYCO</name>
<comment type="caution">
    <text evidence="2">The sequence shown here is derived from an EMBL/GenBank/DDBJ whole genome shotgun (WGS) entry which is preliminary data.</text>
</comment>
<keyword evidence="3" id="KW-1185">Reference proteome</keyword>
<reference evidence="2 3" key="1">
    <citation type="submission" date="2016-01" db="EMBL/GenBank/DDBJ databases">
        <title>The new phylogeny of the genus Mycobacterium.</title>
        <authorList>
            <person name="Tarcisio F."/>
            <person name="Conor M."/>
            <person name="Antonella G."/>
            <person name="Elisabetta G."/>
            <person name="Giulia F.S."/>
            <person name="Sara T."/>
            <person name="Anna F."/>
            <person name="Clotilde B."/>
            <person name="Roberto B."/>
            <person name="Veronica D.S."/>
            <person name="Fabio R."/>
            <person name="Monica P."/>
            <person name="Olivier J."/>
            <person name="Enrico T."/>
            <person name="Nicola S."/>
        </authorList>
    </citation>
    <scope>NUCLEOTIDE SEQUENCE [LARGE SCALE GENOMIC DNA]</scope>
    <source>
        <strain evidence="2 3">DSM 44616</strain>
    </source>
</reference>
<evidence type="ECO:0000313" key="3">
    <source>
        <dbReference type="Proteomes" id="UP000193387"/>
    </source>
</evidence>
<organism evidence="2 3">
    <name type="scientific">Mycobacterium saskatchewanense</name>
    <dbReference type="NCBI Taxonomy" id="220927"/>
    <lineage>
        <taxon>Bacteria</taxon>
        <taxon>Bacillati</taxon>
        <taxon>Actinomycetota</taxon>
        <taxon>Actinomycetes</taxon>
        <taxon>Mycobacteriales</taxon>
        <taxon>Mycobacteriaceae</taxon>
        <taxon>Mycobacterium</taxon>
        <taxon>Mycobacterium simiae complex</taxon>
    </lineage>
</organism>
<dbReference type="EMBL" id="LQPR01000028">
    <property type="protein sequence ID" value="ORW71650.1"/>
    <property type="molecule type" value="Genomic_DNA"/>
</dbReference>
<sequence length="69" mass="7416">MAAAELDLDSVDLRVRRGSVPASTQLTEALKAAIVKQRAPRGGRLPSGLRIDRSVGAEPSHRSRSWPTP</sequence>